<accession>A0ABS7C9E1</accession>
<sequence>DNKRYAEEALNQVLIHLRLLQDTQTQVLFHGWNCDTGSHMSAARWTRANAWVTLGVPMILVEIAPHIEVPDEVIERYGRLIKGLAGYQQADGLWSTVMDEPDYYREISGSAGIGAGISKALETGMIEPDEQWNAVVERVLQAVIPYISEEGEVGGVSGGTPVLASIAAYNEVPIYPALYGQGLVLLLLVQAIRGKG</sequence>
<dbReference type="PANTHER" id="PTHR33886">
    <property type="entry name" value="UNSATURATED RHAMNOGALACTURONAN HYDROLASE (EUROFUNG)"/>
    <property type="match status" value="1"/>
</dbReference>
<dbReference type="InterPro" id="IPR008928">
    <property type="entry name" value="6-hairpin_glycosidase_sf"/>
</dbReference>
<gene>
    <name evidence="2" type="ORF">K0U00_25910</name>
</gene>
<evidence type="ECO:0000313" key="3">
    <source>
        <dbReference type="Proteomes" id="UP001519887"/>
    </source>
</evidence>
<evidence type="ECO:0000313" key="2">
    <source>
        <dbReference type="EMBL" id="MBW7457482.1"/>
    </source>
</evidence>
<dbReference type="Proteomes" id="UP001519887">
    <property type="component" value="Unassembled WGS sequence"/>
</dbReference>
<name>A0ABS7C9E1_9BACL</name>
<keyword evidence="1 2" id="KW-0378">Hydrolase</keyword>
<keyword evidence="3" id="KW-1185">Reference proteome</keyword>
<proteinExistence type="predicted"/>
<dbReference type="InterPro" id="IPR012341">
    <property type="entry name" value="6hp_glycosidase-like_sf"/>
</dbReference>
<evidence type="ECO:0000256" key="1">
    <source>
        <dbReference type="ARBA" id="ARBA00022801"/>
    </source>
</evidence>
<dbReference type="Pfam" id="PF07470">
    <property type="entry name" value="Glyco_hydro_88"/>
    <property type="match status" value="1"/>
</dbReference>
<dbReference type="InterPro" id="IPR010905">
    <property type="entry name" value="Glyco_hydro_88"/>
</dbReference>
<feature type="non-terminal residue" evidence="2">
    <location>
        <position position="1"/>
    </location>
</feature>
<dbReference type="GO" id="GO:0016787">
    <property type="term" value="F:hydrolase activity"/>
    <property type="evidence" value="ECO:0007669"/>
    <property type="project" value="UniProtKB-KW"/>
</dbReference>
<dbReference type="SUPFAM" id="SSF48208">
    <property type="entry name" value="Six-hairpin glycosidases"/>
    <property type="match status" value="1"/>
</dbReference>
<dbReference type="InterPro" id="IPR052043">
    <property type="entry name" value="PolySaccharide_Degr_Enz"/>
</dbReference>
<comment type="caution">
    <text evidence="2">The sequence shown here is derived from an EMBL/GenBank/DDBJ whole genome shotgun (WGS) entry which is preliminary data.</text>
</comment>
<dbReference type="PANTHER" id="PTHR33886:SF8">
    <property type="entry name" value="UNSATURATED RHAMNOGALACTURONAN HYDROLASE (EUROFUNG)"/>
    <property type="match status" value="1"/>
</dbReference>
<dbReference type="Gene3D" id="1.50.10.10">
    <property type="match status" value="1"/>
</dbReference>
<reference evidence="2 3" key="1">
    <citation type="submission" date="2021-07" db="EMBL/GenBank/DDBJ databases">
        <title>Paenibacillus radiodurans sp. nov., isolated from the southeastern edge of Tengger Desert.</title>
        <authorList>
            <person name="Zhang G."/>
        </authorList>
    </citation>
    <scope>NUCLEOTIDE SEQUENCE [LARGE SCALE GENOMIC DNA]</scope>
    <source>
        <strain evidence="2 3">CCM 7311</strain>
    </source>
</reference>
<protein>
    <submittedName>
        <fullName evidence="2">Glycoside hydrolase family 88 protein</fullName>
    </submittedName>
</protein>
<dbReference type="EMBL" id="JAHZIK010000867">
    <property type="protein sequence ID" value="MBW7457482.1"/>
    <property type="molecule type" value="Genomic_DNA"/>
</dbReference>
<organism evidence="2 3">
    <name type="scientific">Paenibacillus sepulcri</name>
    <dbReference type="NCBI Taxonomy" id="359917"/>
    <lineage>
        <taxon>Bacteria</taxon>
        <taxon>Bacillati</taxon>
        <taxon>Bacillota</taxon>
        <taxon>Bacilli</taxon>
        <taxon>Bacillales</taxon>
        <taxon>Paenibacillaceae</taxon>
        <taxon>Paenibacillus</taxon>
    </lineage>
</organism>